<dbReference type="InterPro" id="IPR029068">
    <property type="entry name" value="Glyas_Bleomycin-R_OHBP_Dase"/>
</dbReference>
<organism evidence="1 2">
    <name type="scientific">Deinococcus geothermalis (strain DSM 11300 / CIP 105573 / AG-3a)</name>
    <dbReference type="NCBI Taxonomy" id="319795"/>
    <lineage>
        <taxon>Bacteria</taxon>
        <taxon>Thermotogati</taxon>
        <taxon>Deinococcota</taxon>
        <taxon>Deinococci</taxon>
        <taxon>Deinococcales</taxon>
        <taxon>Deinococcaceae</taxon>
        <taxon>Deinococcus</taxon>
    </lineage>
</organism>
<evidence type="ECO:0008006" key="3">
    <source>
        <dbReference type="Google" id="ProtNLM"/>
    </source>
</evidence>
<evidence type="ECO:0000313" key="2">
    <source>
        <dbReference type="Proteomes" id="UP000002431"/>
    </source>
</evidence>
<reference evidence="1" key="1">
    <citation type="submission" date="2006-04" db="EMBL/GenBank/DDBJ databases">
        <title>Complete sequence of plasmid1 pDGEO01 of Deinococcus geothermalis DSM 11300.</title>
        <authorList>
            <consortium name="US DOE Joint Genome Institute"/>
            <person name="Copeland A."/>
            <person name="Lucas S."/>
            <person name="Lapidus A."/>
            <person name="Barry K."/>
            <person name="Detter J.C."/>
            <person name="Glavina del Rio T."/>
            <person name="Hammon N."/>
            <person name="Israni S."/>
            <person name="Dalin E."/>
            <person name="Tice H."/>
            <person name="Pitluck S."/>
            <person name="Brettin T."/>
            <person name="Bruce D."/>
            <person name="Han C."/>
            <person name="Tapia R."/>
            <person name="Saunders E."/>
            <person name="Gilna P."/>
            <person name="Schmutz J."/>
            <person name="Larimer F."/>
            <person name="Land M."/>
            <person name="Hauser L."/>
            <person name="Kyrpides N."/>
            <person name="Kim E."/>
            <person name="Daly M.J."/>
            <person name="Fredrickson J.K."/>
            <person name="Makarova K.S."/>
            <person name="Gaidamakova E.K."/>
            <person name="Zhai M."/>
            <person name="Richardson P."/>
        </authorList>
    </citation>
    <scope>NUCLEOTIDE SEQUENCE</scope>
    <source>
        <strain evidence="1">DSM 11300</strain>
        <plasmid evidence="1">pDGEO01</plasmid>
    </source>
</reference>
<evidence type="ECO:0000313" key="1">
    <source>
        <dbReference type="EMBL" id="ABF44285.1"/>
    </source>
</evidence>
<dbReference type="HOGENOM" id="CLU_2069218_0_0_0"/>
<dbReference type="AlphaFoldDB" id="Q1J2J9"/>
<dbReference type="EMBL" id="CP000358">
    <property type="protein sequence ID" value="ABF44285.1"/>
    <property type="molecule type" value="Genomic_DNA"/>
</dbReference>
<sequence length="118" mass="13314">MGLREVALAFGDYGAMKERLPRAYGFAFAKEQEDRDFAQFTLGPFPEPDGNGTPRRWLYAWDPQVELADMFGGDHALVQLDEVLNRVRTEGLPHVLEGGRLAVRDPEGHVFEFLPAPR</sequence>
<accession>Q1J2J9</accession>
<keyword evidence="2" id="KW-1185">Reference proteome</keyword>
<protein>
    <recommendedName>
        <fullName evidence="3">VOC domain-containing protein</fullName>
    </recommendedName>
</protein>
<dbReference type="KEGG" id="dge:Dgeo_2856"/>
<geneLocation type="plasmid" evidence="1 2">
    <name>pDGEO01</name>
</geneLocation>
<gene>
    <name evidence="1" type="ordered locus">Dgeo_2856</name>
</gene>
<keyword evidence="1" id="KW-0614">Plasmid</keyword>
<proteinExistence type="predicted"/>
<name>Q1J2J9_DEIGD</name>
<dbReference type="Proteomes" id="UP000002431">
    <property type="component" value="Plasmid pDGEO01"/>
</dbReference>
<dbReference type="SUPFAM" id="SSF54593">
    <property type="entry name" value="Glyoxalase/Bleomycin resistance protein/Dihydroxybiphenyl dioxygenase"/>
    <property type="match status" value="1"/>
</dbReference>